<keyword evidence="9" id="KW-1185">Reference proteome</keyword>
<evidence type="ECO:0000259" key="6">
    <source>
        <dbReference type="PROSITE" id="PS50043"/>
    </source>
</evidence>
<dbReference type="PANTHER" id="PTHR43214">
    <property type="entry name" value="TWO-COMPONENT RESPONSE REGULATOR"/>
    <property type="match status" value="1"/>
</dbReference>
<accession>A0ABS6TCG5</accession>
<dbReference type="SMART" id="SM00448">
    <property type="entry name" value="REC"/>
    <property type="match status" value="1"/>
</dbReference>
<dbReference type="InterPro" id="IPR001789">
    <property type="entry name" value="Sig_transdc_resp-reg_receiver"/>
</dbReference>
<dbReference type="Pfam" id="PF00072">
    <property type="entry name" value="Response_reg"/>
    <property type="match status" value="1"/>
</dbReference>
<dbReference type="PROSITE" id="PS50110">
    <property type="entry name" value="RESPONSE_REGULATORY"/>
    <property type="match status" value="1"/>
</dbReference>
<proteinExistence type="predicted"/>
<gene>
    <name evidence="8" type="ORF">KUA55_07765</name>
</gene>
<evidence type="ECO:0000256" key="3">
    <source>
        <dbReference type="ARBA" id="ARBA00023125"/>
    </source>
</evidence>
<evidence type="ECO:0000256" key="4">
    <source>
        <dbReference type="ARBA" id="ARBA00023163"/>
    </source>
</evidence>
<dbReference type="CDD" id="cd06170">
    <property type="entry name" value="LuxR_C_like"/>
    <property type="match status" value="1"/>
</dbReference>
<dbReference type="Pfam" id="PF00196">
    <property type="entry name" value="GerE"/>
    <property type="match status" value="1"/>
</dbReference>
<feature type="domain" description="HTH luxR-type" evidence="6">
    <location>
        <begin position="132"/>
        <end position="197"/>
    </location>
</feature>
<keyword evidence="4" id="KW-0804">Transcription</keyword>
<keyword evidence="1 5" id="KW-0597">Phosphoprotein</keyword>
<keyword evidence="3" id="KW-0238">DNA-binding</keyword>
<dbReference type="InterPro" id="IPR000792">
    <property type="entry name" value="Tscrpt_reg_LuxR_C"/>
</dbReference>
<dbReference type="PROSITE" id="PS50043">
    <property type="entry name" value="HTH_LUXR_2"/>
    <property type="match status" value="1"/>
</dbReference>
<dbReference type="SMART" id="SM00421">
    <property type="entry name" value="HTH_LUXR"/>
    <property type="match status" value="1"/>
</dbReference>
<dbReference type="InterPro" id="IPR039420">
    <property type="entry name" value="WalR-like"/>
</dbReference>
<evidence type="ECO:0000313" key="8">
    <source>
        <dbReference type="EMBL" id="MBV7390572.1"/>
    </source>
</evidence>
<keyword evidence="2" id="KW-0805">Transcription regulation</keyword>
<feature type="modified residue" description="4-aspartylphosphate" evidence="5">
    <location>
        <position position="54"/>
    </location>
</feature>
<comment type="caution">
    <text evidence="8">The sequence shown here is derived from an EMBL/GenBank/DDBJ whole genome shotgun (WGS) entry which is preliminary data.</text>
</comment>
<evidence type="ECO:0000259" key="7">
    <source>
        <dbReference type="PROSITE" id="PS50110"/>
    </source>
</evidence>
<evidence type="ECO:0000313" key="9">
    <source>
        <dbReference type="Proteomes" id="UP000774130"/>
    </source>
</evidence>
<sequence length="199" mass="21849">MIKVLIAEDQGVLSSALAMILNLEDDLEVVGTAKDGAEAMKLLSEFKPDILLTDIEMPEKTGLDIAEELTASPTKVIILTTFARDGYFERAVAAKVSAYLLKDTPSEELINHIRAAMEGKTFYEPSLITGYMNNQKNPLSQKEQEILNLIAKGATSKEIAAKLYLSDGTIRNYISEIISKLAAKNRIDAAEKAKENGWL</sequence>
<feature type="domain" description="Response regulatory" evidence="7">
    <location>
        <begin position="3"/>
        <end position="117"/>
    </location>
</feature>
<organism evidence="8 9">
    <name type="scientific">Enterococcus alishanensis</name>
    <dbReference type="NCBI Taxonomy" id="1303817"/>
    <lineage>
        <taxon>Bacteria</taxon>
        <taxon>Bacillati</taxon>
        <taxon>Bacillota</taxon>
        <taxon>Bacilli</taxon>
        <taxon>Lactobacillales</taxon>
        <taxon>Enterococcaceae</taxon>
        <taxon>Enterococcus</taxon>
    </lineage>
</organism>
<evidence type="ECO:0000256" key="2">
    <source>
        <dbReference type="ARBA" id="ARBA00023015"/>
    </source>
</evidence>
<reference evidence="8 9" key="1">
    <citation type="submission" date="2021-06" db="EMBL/GenBank/DDBJ databases">
        <title>Enterococcus alishanensis sp. nov., a novel lactic acid bacterium isolated from fresh coffee beans.</title>
        <authorList>
            <person name="Chen Y.-S."/>
        </authorList>
    </citation>
    <scope>NUCLEOTIDE SEQUENCE [LARGE SCALE GENOMIC DNA]</scope>
    <source>
        <strain evidence="8 9">ALS3</strain>
    </source>
</reference>
<dbReference type="RefSeq" id="WP_218325633.1">
    <property type="nucleotide sequence ID" value="NZ_JAHUZB010000003.1"/>
</dbReference>
<name>A0ABS6TCG5_9ENTE</name>
<dbReference type="PANTHER" id="PTHR43214:SF42">
    <property type="entry name" value="TRANSCRIPTIONAL REGULATORY PROTEIN DESR"/>
    <property type="match status" value="1"/>
</dbReference>
<dbReference type="Proteomes" id="UP000774130">
    <property type="component" value="Unassembled WGS sequence"/>
</dbReference>
<evidence type="ECO:0000256" key="5">
    <source>
        <dbReference type="PROSITE-ProRule" id="PRU00169"/>
    </source>
</evidence>
<evidence type="ECO:0000256" key="1">
    <source>
        <dbReference type="ARBA" id="ARBA00022553"/>
    </source>
</evidence>
<protein>
    <submittedName>
        <fullName evidence="8">Response regulator transcription factor</fullName>
    </submittedName>
</protein>
<dbReference type="EMBL" id="JAHUZB010000003">
    <property type="protein sequence ID" value="MBV7390572.1"/>
    <property type="molecule type" value="Genomic_DNA"/>
</dbReference>